<proteinExistence type="predicted"/>
<accession>A0A5B7YGC9</accession>
<keyword evidence="1" id="KW-0472">Membrane</keyword>
<evidence type="ECO:0000313" key="3">
    <source>
        <dbReference type="Proteomes" id="UP000304912"/>
    </source>
</evidence>
<keyword evidence="3" id="KW-1185">Reference proteome</keyword>
<evidence type="ECO:0000313" key="2">
    <source>
        <dbReference type="EMBL" id="QCZ94687.1"/>
    </source>
</evidence>
<dbReference type="OrthoDB" id="6331329at2"/>
<dbReference type="KEGG" id="salk:FBQ74_14960"/>
<dbReference type="EMBL" id="CP039852">
    <property type="protein sequence ID" value="QCZ94687.1"/>
    <property type="molecule type" value="Genomic_DNA"/>
</dbReference>
<organism evidence="2 3">
    <name type="scientific">Salinimonas iocasae</name>
    <dbReference type="NCBI Taxonomy" id="2572577"/>
    <lineage>
        <taxon>Bacteria</taxon>
        <taxon>Pseudomonadati</taxon>
        <taxon>Pseudomonadota</taxon>
        <taxon>Gammaproteobacteria</taxon>
        <taxon>Alteromonadales</taxon>
        <taxon>Alteromonadaceae</taxon>
        <taxon>Alteromonas/Salinimonas group</taxon>
        <taxon>Salinimonas</taxon>
    </lineage>
</organism>
<reference evidence="2 3" key="1">
    <citation type="submission" date="2019-04" db="EMBL/GenBank/DDBJ databases">
        <title>Salinimonas iocasae sp. nov., a halophilic bacterium isolated from the outer tube casing of tubeworms in Okinawa Trough.</title>
        <authorList>
            <person name="Zhang H."/>
            <person name="Wang H."/>
            <person name="Li C."/>
        </authorList>
    </citation>
    <scope>NUCLEOTIDE SEQUENCE [LARGE SCALE GENOMIC DNA]</scope>
    <source>
        <strain evidence="2 3">KX18D6</strain>
    </source>
</reference>
<protein>
    <submittedName>
        <fullName evidence="2">Uncharacterized protein</fullName>
    </submittedName>
</protein>
<name>A0A5B7YGC9_9ALTE</name>
<evidence type="ECO:0000256" key="1">
    <source>
        <dbReference type="SAM" id="Phobius"/>
    </source>
</evidence>
<gene>
    <name evidence="2" type="ORF">FBQ74_14960</name>
</gene>
<keyword evidence="1" id="KW-1133">Transmembrane helix</keyword>
<dbReference type="Proteomes" id="UP000304912">
    <property type="component" value="Chromosome"/>
</dbReference>
<sequence length="212" mass="23121">MRVIFVDPLLFFVSVFIHESGHAITGKLAGVGNPVVQVWPGVEVYPNIATLPFAAHWPANRVASVSFARQKRTDVQFHPAIDNQYFLPSPVFVSDSPTKNVIAPPVVGVMGSGLTYLLSVICLMNLWLFKPQGVFRTVLVAGSLLFYDLLFYAVFPTFFGLPHVVFFGGSVSEPVIYLAQMGVASWLSISVIIALSALHIAILVKLQTNSTT</sequence>
<keyword evidence="1" id="KW-0812">Transmembrane</keyword>
<dbReference type="RefSeq" id="WP_139757423.1">
    <property type="nucleotide sequence ID" value="NZ_CP039852.1"/>
</dbReference>
<feature type="transmembrane region" description="Helical" evidence="1">
    <location>
        <begin position="102"/>
        <end position="127"/>
    </location>
</feature>
<feature type="transmembrane region" description="Helical" evidence="1">
    <location>
        <begin position="175"/>
        <end position="204"/>
    </location>
</feature>
<feature type="transmembrane region" description="Helical" evidence="1">
    <location>
        <begin position="134"/>
        <end position="155"/>
    </location>
</feature>
<dbReference type="AlphaFoldDB" id="A0A5B7YGC9"/>